<protein>
    <recommendedName>
        <fullName evidence="5">3-deoxy-manno-octulosonate cytidylyltransferase</fullName>
        <ecNumber evidence="5">2.7.7.38</ecNumber>
    </recommendedName>
    <alternativeName>
        <fullName evidence="5">CMP-2-keto-3-deoxyoctulosonic acid synthase</fullName>
        <shortName evidence="5">CKS</shortName>
        <shortName evidence="5">CMP-KDO synthase</shortName>
    </alternativeName>
</protein>
<dbReference type="AlphaFoldDB" id="A0A545TVT9"/>
<dbReference type="PANTHER" id="PTHR42866">
    <property type="entry name" value="3-DEOXY-MANNO-OCTULOSONATE CYTIDYLYLTRANSFERASE"/>
    <property type="match status" value="1"/>
</dbReference>
<dbReference type="GO" id="GO:0009103">
    <property type="term" value="P:lipopolysaccharide biosynthetic process"/>
    <property type="evidence" value="ECO:0007669"/>
    <property type="project" value="UniProtKB-UniRule"/>
</dbReference>
<evidence type="ECO:0000256" key="1">
    <source>
        <dbReference type="ARBA" id="ARBA00004370"/>
    </source>
</evidence>
<comment type="pathway">
    <text evidence="5">Nucleotide-sugar biosynthesis; CMP-3-deoxy-D-manno-octulosonate biosynthesis; CMP-3-deoxy-D-manno-octulosonate from 3-deoxy-D-manno-octulosonate and CTP: step 1/1.</text>
</comment>
<dbReference type="CDD" id="cd02517">
    <property type="entry name" value="CMP-KDO-Synthetase"/>
    <property type="match status" value="1"/>
</dbReference>
<dbReference type="GO" id="GO:0005829">
    <property type="term" value="C:cytosol"/>
    <property type="evidence" value="ECO:0007669"/>
    <property type="project" value="TreeGrafter"/>
</dbReference>
<evidence type="ECO:0000313" key="6">
    <source>
        <dbReference type="EMBL" id="TQV81324.1"/>
    </source>
</evidence>
<dbReference type="OrthoDB" id="9815559at2"/>
<evidence type="ECO:0000256" key="5">
    <source>
        <dbReference type="HAMAP-Rule" id="MF_00057"/>
    </source>
</evidence>
<evidence type="ECO:0000256" key="4">
    <source>
        <dbReference type="ARBA" id="ARBA00022985"/>
    </source>
</evidence>
<keyword evidence="4 5" id="KW-0448">Lipopolysaccharide biosynthesis</keyword>
<proteinExistence type="inferred from homology"/>
<comment type="function">
    <text evidence="5">Activates KDO (a required 8-carbon sugar) for incorporation into bacterial lipopolysaccharide in Gram-negative bacteria.</text>
</comment>
<keyword evidence="5" id="KW-0963">Cytoplasm</keyword>
<dbReference type="PANTHER" id="PTHR42866:SF2">
    <property type="entry name" value="3-DEOXY-MANNO-OCTULOSONATE CYTIDYLYLTRANSFERASE, MITOCHONDRIAL"/>
    <property type="match status" value="1"/>
</dbReference>
<evidence type="ECO:0000256" key="3">
    <source>
        <dbReference type="ARBA" id="ARBA00022695"/>
    </source>
</evidence>
<organism evidence="6 7">
    <name type="scientific">Exilibacterium tricleocarpae</name>
    <dbReference type="NCBI Taxonomy" id="2591008"/>
    <lineage>
        <taxon>Bacteria</taxon>
        <taxon>Pseudomonadati</taxon>
        <taxon>Pseudomonadota</taxon>
        <taxon>Gammaproteobacteria</taxon>
        <taxon>Cellvibrionales</taxon>
        <taxon>Cellvibrionaceae</taxon>
        <taxon>Exilibacterium</taxon>
    </lineage>
</organism>
<evidence type="ECO:0000256" key="2">
    <source>
        <dbReference type="ARBA" id="ARBA00022679"/>
    </source>
</evidence>
<dbReference type="EMBL" id="VHSG01000008">
    <property type="protein sequence ID" value="TQV81324.1"/>
    <property type="molecule type" value="Genomic_DNA"/>
</dbReference>
<dbReference type="NCBIfam" id="TIGR00466">
    <property type="entry name" value="kdsB"/>
    <property type="match status" value="1"/>
</dbReference>
<comment type="subcellular location">
    <subcellularLocation>
        <location evidence="5">Cytoplasm</location>
    </subcellularLocation>
    <subcellularLocation>
        <location evidence="1">Membrane</location>
    </subcellularLocation>
</comment>
<dbReference type="Gene3D" id="3.90.550.10">
    <property type="entry name" value="Spore Coat Polysaccharide Biosynthesis Protein SpsA, Chain A"/>
    <property type="match status" value="1"/>
</dbReference>
<dbReference type="NCBIfam" id="NF009905">
    <property type="entry name" value="PRK13368.1"/>
    <property type="match status" value="1"/>
</dbReference>
<comment type="catalytic activity">
    <reaction evidence="5">
        <text>3-deoxy-alpha-D-manno-oct-2-ulosonate + CTP = CMP-3-deoxy-beta-D-manno-octulosonate + diphosphate</text>
        <dbReference type="Rhea" id="RHEA:23448"/>
        <dbReference type="ChEBI" id="CHEBI:33019"/>
        <dbReference type="ChEBI" id="CHEBI:37563"/>
        <dbReference type="ChEBI" id="CHEBI:85986"/>
        <dbReference type="ChEBI" id="CHEBI:85987"/>
        <dbReference type="EC" id="2.7.7.38"/>
    </reaction>
</comment>
<dbReference type="SUPFAM" id="SSF53448">
    <property type="entry name" value="Nucleotide-diphospho-sugar transferases"/>
    <property type="match status" value="1"/>
</dbReference>
<keyword evidence="3 5" id="KW-0548">Nucleotidyltransferase</keyword>
<keyword evidence="7" id="KW-1185">Reference proteome</keyword>
<dbReference type="GO" id="GO:0033468">
    <property type="term" value="P:CMP-keto-3-deoxy-D-manno-octulosonic acid biosynthetic process"/>
    <property type="evidence" value="ECO:0007669"/>
    <property type="project" value="UniProtKB-UniRule"/>
</dbReference>
<keyword evidence="2 5" id="KW-0808">Transferase</keyword>
<dbReference type="Pfam" id="PF02348">
    <property type="entry name" value="CTP_transf_3"/>
    <property type="match status" value="1"/>
</dbReference>
<dbReference type="InterPro" id="IPR004528">
    <property type="entry name" value="KdsB"/>
</dbReference>
<dbReference type="HAMAP" id="MF_00057">
    <property type="entry name" value="KdsB"/>
    <property type="match status" value="1"/>
</dbReference>
<dbReference type="FunFam" id="3.90.550.10:FF:000011">
    <property type="entry name" value="3-deoxy-manno-octulosonate cytidylyltransferase"/>
    <property type="match status" value="1"/>
</dbReference>
<dbReference type="Proteomes" id="UP000319732">
    <property type="component" value="Unassembled WGS sequence"/>
</dbReference>
<dbReference type="GO" id="GO:0008690">
    <property type="term" value="F:3-deoxy-manno-octulosonate cytidylyltransferase activity"/>
    <property type="evidence" value="ECO:0007669"/>
    <property type="project" value="UniProtKB-UniRule"/>
</dbReference>
<gene>
    <name evidence="5 6" type="primary">kdsB</name>
    <name evidence="6" type="ORF">FKG94_09540</name>
</gene>
<name>A0A545TVT9_9GAMM</name>
<dbReference type="GO" id="GO:0016020">
    <property type="term" value="C:membrane"/>
    <property type="evidence" value="ECO:0007669"/>
    <property type="project" value="UniProtKB-SubCell"/>
</dbReference>
<dbReference type="UniPathway" id="UPA00358">
    <property type="reaction ID" value="UER00476"/>
</dbReference>
<dbReference type="NCBIfam" id="NF003952">
    <property type="entry name" value="PRK05450.1-5"/>
    <property type="match status" value="1"/>
</dbReference>
<dbReference type="NCBIfam" id="NF003950">
    <property type="entry name" value="PRK05450.1-3"/>
    <property type="match status" value="1"/>
</dbReference>
<dbReference type="EC" id="2.7.7.38" evidence="5"/>
<evidence type="ECO:0000313" key="7">
    <source>
        <dbReference type="Proteomes" id="UP000319732"/>
    </source>
</evidence>
<dbReference type="InterPro" id="IPR003329">
    <property type="entry name" value="Cytidylyl_trans"/>
</dbReference>
<sequence length="252" mass="27420">MKFYIVIPARYASSRLPGKPLKEIAGKPMIQHVYERAQQCAAERVIVATDDERIKAAVEGFGGEAVMTAATHASGTDRLYEVAQALNFLPSDIVVNVQGDEPLIPPAVIDQVAGLLARCDGASVATLSESITRLDDFLDPGVVKVVTDAQEHALYFSRAPIPWPRDGFAADKTRLPDSLNARRHIGIYAYRVELLNRFVSWPLAPLEATESLEQLRVLWNGEKIKVALAAASVPGGIDTAADLQRVQRLLAP</sequence>
<comment type="caution">
    <text evidence="6">The sequence shown here is derived from an EMBL/GenBank/DDBJ whole genome shotgun (WGS) entry which is preliminary data.</text>
</comment>
<dbReference type="RefSeq" id="WP_142903985.1">
    <property type="nucleotide sequence ID" value="NZ_ML660091.1"/>
</dbReference>
<comment type="similarity">
    <text evidence="5">Belongs to the KdsB family.</text>
</comment>
<dbReference type="InterPro" id="IPR029044">
    <property type="entry name" value="Nucleotide-diphossugar_trans"/>
</dbReference>
<reference evidence="6 7" key="1">
    <citation type="submission" date="2019-06" db="EMBL/GenBank/DDBJ databases">
        <title>Whole genome sequence for Cellvibrionaceae sp. R142.</title>
        <authorList>
            <person name="Wang G."/>
        </authorList>
    </citation>
    <scope>NUCLEOTIDE SEQUENCE [LARGE SCALE GENOMIC DNA]</scope>
    <source>
        <strain evidence="6 7">R142</strain>
    </source>
</reference>
<accession>A0A545TVT9</accession>